<reference evidence="1 2" key="1">
    <citation type="journal article" date="2020" name="Syst. Appl. Microbiol.">
        <title>Arthrospiribacter ruber gen. nov., sp. nov., a novel bacterium isolated from Arthrospira cultures.</title>
        <authorList>
            <person name="Waleron M."/>
            <person name="Misztak A."/>
            <person name="Waleron M.M."/>
            <person name="Furmaniak M."/>
            <person name="Mrozik A."/>
            <person name="Waleron K."/>
        </authorList>
    </citation>
    <scope>NUCLEOTIDE SEQUENCE [LARGE SCALE GENOMIC DNA]</scope>
    <source>
        <strain evidence="1 2">DPMB0001</strain>
    </source>
</reference>
<dbReference type="Proteomes" id="UP000727490">
    <property type="component" value="Unassembled WGS sequence"/>
</dbReference>
<protein>
    <recommendedName>
        <fullName evidence="3">Transposase</fullName>
    </recommendedName>
</protein>
<comment type="caution">
    <text evidence="1">The sequence shown here is derived from an EMBL/GenBank/DDBJ whole genome shotgun (WGS) entry which is preliminary data.</text>
</comment>
<keyword evidence="2" id="KW-1185">Reference proteome</keyword>
<dbReference type="AlphaFoldDB" id="A0A951IZE3"/>
<evidence type="ECO:0000313" key="1">
    <source>
        <dbReference type="EMBL" id="MBW3469069.1"/>
    </source>
</evidence>
<accession>A0A951IZE3</accession>
<sequence>MTIQEFIKEYEEADFKDSSFIYFDSKGNKYDKVEKAYASRLEVTIKKSIDLAKEDLKSIGINSKKEADTLNKILSKIFPDKDTKKTGERKVYSSEDKEKFIKEWKEAEKKEVSISKFAKEKGINYQTFQSWIKKQEGGK</sequence>
<evidence type="ECO:0000313" key="2">
    <source>
        <dbReference type="Proteomes" id="UP000727490"/>
    </source>
</evidence>
<dbReference type="EMBL" id="RPHB01000007">
    <property type="protein sequence ID" value="MBW3469069.1"/>
    <property type="molecule type" value="Genomic_DNA"/>
</dbReference>
<name>A0A951IZE3_9BACT</name>
<gene>
    <name evidence="1" type="ORF">EGN73_14810</name>
</gene>
<organism evidence="1 2">
    <name type="scientific">Arthrospiribacter ruber</name>
    <dbReference type="NCBI Taxonomy" id="2487934"/>
    <lineage>
        <taxon>Bacteria</taxon>
        <taxon>Pseudomonadati</taxon>
        <taxon>Bacteroidota</taxon>
        <taxon>Cytophagia</taxon>
        <taxon>Cytophagales</taxon>
        <taxon>Cyclobacteriaceae</taxon>
        <taxon>Arthrospiribacter</taxon>
    </lineage>
</organism>
<evidence type="ECO:0008006" key="3">
    <source>
        <dbReference type="Google" id="ProtNLM"/>
    </source>
</evidence>
<dbReference type="RefSeq" id="WP_219291453.1">
    <property type="nucleotide sequence ID" value="NZ_RPHB01000007.1"/>
</dbReference>
<proteinExistence type="predicted"/>